<sequence length="456" mass="52032">MCSHLCPVIDESDFTTRYKLHQHGDLSARIEMIQLQAMMFTAIAYATEFQLRQMPFSTVLEGQTALLENVKHLYNHDHSVGHVTRATVCLLLTFWSPYNSDPCVNSFWLDRAFFHAREARLWDPLTDSATPSSQRKVIWWCCLVRDRIIGMGLRRPHRLHTTAHERTWPMVTMADFGSEVICSQYMDRRSKQLRMSSFIWLCHLSIQIVSIIEFQREAMFSRTWRTGRENVSSVTKRIEIVLDIKHRLDVLELQFELDGNLTLRGGDPQVDVVAVKTLQVMIQSLIIMLYRPFVSIHPHDCPEEITFRSRSVQKIELAAAKVGGIFHTLLTQISIEAIPLAIVAWIHFPVAVCLFHSSVAKDQMPQLGAHQRSSIVTGFRALAERHSGAAATVTAIWTTLENLLGRERRHSQGHSSDAGVDGSQLTVEKDASRLHAIGTVVDRILAFDQREIFLRE</sequence>
<name>W9WYR6_9EURO</name>
<dbReference type="InterPro" id="IPR052761">
    <property type="entry name" value="Fungal_Detox/Toxin_TFs"/>
</dbReference>
<dbReference type="RefSeq" id="XP_007750452.1">
    <property type="nucleotide sequence ID" value="XM_007752262.1"/>
</dbReference>
<gene>
    <name evidence="1" type="ORF">A1O5_11690</name>
</gene>
<dbReference type="EMBL" id="AMGX01000027">
    <property type="protein sequence ID" value="EXJ63369.1"/>
    <property type="molecule type" value="Genomic_DNA"/>
</dbReference>
<proteinExistence type="predicted"/>
<reference evidence="1 2" key="1">
    <citation type="submission" date="2013-03" db="EMBL/GenBank/DDBJ databases">
        <title>The Genome Sequence of Cladophialophora psammophila CBS 110553.</title>
        <authorList>
            <consortium name="The Broad Institute Genomics Platform"/>
            <person name="Cuomo C."/>
            <person name="de Hoog S."/>
            <person name="Gorbushina A."/>
            <person name="Walker B."/>
            <person name="Young S.K."/>
            <person name="Zeng Q."/>
            <person name="Gargeya S."/>
            <person name="Fitzgerald M."/>
            <person name="Haas B."/>
            <person name="Abouelleil A."/>
            <person name="Allen A.W."/>
            <person name="Alvarado L."/>
            <person name="Arachchi H.M."/>
            <person name="Berlin A.M."/>
            <person name="Chapman S.B."/>
            <person name="Gainer-Dewar J."/>
            <person name="Goldberg J."/>
            <person name="Griggs A."/>
            <person name="Gujja S."/>
            <person name="Hansen M."/>
            <person name="Howarth C."/>
            <person name="Imamovic A."/>
            <person name="Ireland A."/>
            <person name="Larimer J."/>
            <person name="McCowan C."/>
            <person name="Murphy C."/>
            <person name="Pearson M."/>
            <person name="Poon T.W."/>
            <person name="Priest M."/>
            <person name="Roberts A."/>
            <person name="Saif S."/>
            <person name="Shea T."/>
            <person name="Sisk P."/>
            <person name="Sykes S."/>
            <person name="Wortman J."/>
            <person name="Nusbaum C."/>
            <person name="Birren B."/>
        </authorList>
    </citation>
    <scope>NUCLEOTIDE SEQUENCE [LARGE SCALE GENOMIC DNA]</scope>
    <source>
        <strain evidence="1 2">CBS 110553</strain>
    </source>
</reference>
<accession>W9WYR6</accession>
<comment type="caution">
    <text evidence="1">The sequence shown here is derived from an EMBL/GenBank/DDBJ whole genome shotgun (WGS) entry which is preliminary data.</text>
</comment>
<dbReference type="PANTHER" id="PTHR47425">
    <property type="entry name" value="FARB-RELATED"/>
    <property type="match status" value="1"/>
</dbReference>
<dbReference type="CDD" id="cd12148">
    <property type="entry name" value="fungal_TF_MHR"/>
    <property type="match status" value="1"/>
</dbReference>
<evidence type="ECO:0008006" key="3">
    <source>
        <dbReference type="Google" id="ProtNLM"/>
    </source>
</evidence>
<dbReference type="OrthoDB" id="5041285at2759"/>
<keyword evidence="2" id="KW-1185">Reference proteome</keyword>
<dbReference type="STRING" id="1182543.W9WYR6"/>
<dbReference type="Proteomes" id="UP000019471">
    <property type="component" value="Unassembled WGS sequence"/>
</dbReference>
<dbReference type="HOGENOM" id="CLU_029461_0_0_1"/>
<evidence type="ECO:0000313" key="2">
    <source>
        <dbReference type="Proteomes" id="UP000019471"/>
    </source>
</evidence>
<dbReference type="AlphaFoldDB" id="W9WYR6"/>
<protein>
    <recommendedName>
        <fullName evidence="3">Transcription factor domain-containing protein</fullName>
    </recommendedName>
</protein>
<dbReference type="PANTHER" id="PTHR47425:SF2">
    <property type="entry name" value="FARB-RELATED"/>
    <property type="match status" value="1"/>
</dbReference>
<evidence type="ECO:0000313" key="1">
    <source>
        <dbReference type="EMBL" id="EXJ63369.1"/>
    </source>
</evidence>
<organism evidence="1 2">
    <name type="scientific">Cladophialophora psammophila CBS 110553</name>
    <dbReference type="NCBI Taxonomy" id="1182543"/>
    <lineage>
        <taxon>Eukaryota</taxon>
        <taxon>Fungi</taxon>
        <taxon>Dikarya</taxon>
        <taxon>Ascomycota</taxon>
        <taxon>Pezizomycotina</taxon>
        <taxon>Eurotiomycetes</taxon>
        <taxon>Chaetothyriomycetidae</taxon>
        <taxon>Chaetothyriales</taxon>
        <taxon>Herpotrichiellaceae</taxon>
        <taxon>Cladophialophora</taxon>
    </lineage>
</organism>
<dbReference type="GeneID" id="19196379"/>